<feature type="domain" description="BioF2-like acetyltransferase" evidence="1">
    <location>
        <begin position="130"/>
        <end position="254"/>
    </location>
</feature>
<dbReference type="PANTHER" id="PTHR36174">
    <property type="entry name" value="LIPID II:GLYCINE GLYCYLTRANSFERASE"/>
    <property type="match status" value="1"/>
</dbReference>
<dbReference type="EMBL" id="CYSE01000005">
    <property type="protein sequence ID" value="CUH80225.1"/>
    <property type="molecule type" value="Genomic_DNA"/>
</dbReference>
<dbReference type="Pfam" id="PF13480">
    <property type="entry name" value="Acetyltransf_6"/>
    <property type="match status" value="1"/>
</dbReference>
<organism evidence="2 3">
    <name type="scientific">Tropicibacter naphthalenivorans</name>
    <dbReference type="NCBI Taxonomy" id="441103"/>
    <lineage>
        <taxon>Bacteria</taxon>
        <taxon>Pseudomonadati</taxon>
        <taxon>Pseudomonadota</taxon>
        <taxon>Alphaproteobacteria</taxon>
        <taxon>Rhodobacterales</taxon>
        <taxon>Roseobacteraceae</taxon>
        <taxon>Tropicibacter</taxon>
    </lineage>
</organism>
<keyword evidence="3" id="KW-1185">Reference proteome</keyword>
<dbReference type="Gene3D" id="3.40.630.30">
    <property type="match status" value="1"/>
</dbReference>
<protein>
    <recommendedName>
        <fullName evidence="1">BioF2-like acetyltransferase domain-containing protein</fullName>
    </recommendedName>
</protein>
<gene>
    <name evidence="2" type="ORF">TRN7648_02881</name>
</gene>
<proteinExistence type="predicted"/>
<name>A0A0N7M0E3_9RHOB</name>
<sequence length="297" mass="32619">MSESLLLPLPQSPEFARACEAMEVPIRLCKRECSGQAQLIWQVQSRRLGWLGRVDLVSRGPVARDPADVTDWLDRWQHWHDRRPMLLNAEGLGHDALRAAGFWPLVTPATLAMVPLADSTTMRARLQQKWRNRLNRAEASSLRITRHALTAQHPILSQEAVQARAKRYRGLPPAFSAAFAARNPGKAVVFEARHGGAPVASALILRHGPMATWQIGHSNAEGRKLNAMNALLWTAMTWLADQGHSHLDLGTINQQDAPGLAHFKLGTGAEAQRLGGTWLHLGALAPIARRLPAALAA</sequence>
<dbReference type="STRING" id="441103.TRN7648_02881"/>
<evidence type="ECO:0000259" key="1">
    <source>
        <dbReference type="Pfam" id="PF13480"/>
    </source>
</evidence>
<dbReference type="InterPro" id="IPR016181">
    <property type="entry name" value="Acyl_CoA_acyltransferase"/>
</dbReference>
<dbReference type="InterPro" id="IPR050644">
    <property type="entry name" value="PG_Glycine_Bridge_Synth"/>
</dbReference>
<reference evidence="2 3" key="1">
    <citation type="submission" date="2015-09" db="EMBL/GenBank/DDBJ databases">
        <authorList>
            <consortium name="Swine Surveillance"/>
        </authorList>
    </citation>
    <scope>NUCLEOTIDE SEQUENCE [LARGE SCALE GENOMIC DNA]</scope>
    <source>
        <strain evidence="2 3">CECT 7648</strain>
    </source>
</reference>
<evidence type="ECO:0000313" key="3">
    <source>
        <dbReference type="Proteomes" id="UP000054935"/>
    </source>
</evidence>
<evidence type="ECO:0000313" key="2">
    <source>
        <dbReference type="EMBL" id="CUH80225.1"/>
    </source>
</evidence>
<dbReference type="RefSeq" id="WP_234988823.1">
    <property type="nucleotide sequence ID" value="NZ_CYSE01000005.1"/>
</dbReference>
<dbReference type="Proteomes" id="UP000054935">
    <property type="component" value="Unassembled WGS sequence"/>
</dbReference>
<accession>A0A0N7M0E3</accession>
<dbReference type="PANTHER" id="PTHR36174:SF1">
    <property type="entry name" value="LIPID II:GLYCINE GLYCYLTRANSFERASE"/>
    <property type="match status" value="1"/>
</dbReference>
<dbReference type="AlphaFoldDB" id="A0A0N7M0E3"/>
<dbReference type="SUPFAM" id="SSF55729">
    <property type="entry name" value="Acyl-CoA N-acyltransferases (Nat)"/>
    <property type="match status" value="1"/>
</dbReference>
<dbReference type="InterPro" id="IPR038740">
    <property type="entry name" value="BioF2-like_GNAT_dom"/>
</dbReference>